<dbReference type="KEGG" id="ota:OT_ostta01g00640"/>
<dbReference type="PANTHER" id="PTHR31793:SF27">
    <property type="entry name" value="NOVEL THIOESTERASE SUPERFAMILY DOMAIN AND SAPOSIN A-TYPE DOMAIN CONTAINING PROTEIN (0610012H03RIK)"/>
    <property type="match status" value="1"/>
</dbReference>
<dbReference type="OMA" id="WADEASN"/>
<keyword evidence="2" id="KW-0378">Hydrolase</keyword>
<dbReference type="Pfam" id="PF13279">
    <property type="entry name" value="4HBT_2"/>
    <property type="match status" value="1"/>
</dbReference>
<dbReference type="RefSeq" id="XP_003074123.2">
    <property type="nucleotide sequence ID" value="XM_003074077.2"/>
</dbReference>
<organism evidence="3">
    <name type="scientific">Ostreococcus tauri</name>
    <name type="common">Marine green alga</name>
    <dbReference type="NCBI Taxonomy" id="70448"/>
    <lineage>
        <taxon>Eukaryota</taxon>
        <taxon>Viridiplantae</taxon>
        <taxon>Chlorophyta</taxon>
        <taxon>Mamiellophyceae</taxon>
        <taxon>Mamiellales</taxon>
        <taxon>Bathycoccaceae</taxon>
        <taxon>Ostreococcus</taxon>
    </lineage>
</organism>
<evidence type="ECO:0000256" key="1">
    <source>
        <dbReference type="ARBA" id="ARBA00005953"/>
    </source>
</evidence>
<dbReference type="Gene3D" id="3.10.129.10">
    <property type="entry name" value="Hotdog Thioesterase"/>
    <property type="match status" value="1"/>
</dbReference>
<dbReference type="GO" id="GO:0047617">
    <property type="term" value="F:fatty acyl-CoA hydrolase activity"/>
    <property type="evidence" value="ECO:0007669"/>
    <property type="project" value="TreeGrafter"/>
</dbReference>
<dbReference type="InterPro" id="IPR050563">
    <property type="entry name" value="4-hydroxybenzoyl-CoA_TE"/>
</dbReference>
<dbReference type="SUPFAM" id="SSF54637">
    <property type="entry name" value="Thioesterase/thiol ester dehydrase-isomerase"/>
    <property type="match status" value="1"/>
</dbReference>
<dbReference type="PANTHER" id="PTHR31793">
    <property type="entry name" value="4-HYDROXYBENZOYL-COA THIOESTERASE FAMILY MEMBER"/>
    <property type="match status" value="1"/>
</dbReference>
<dbReference type="AlphaFoldDB" id="A0A1Y5I4A3"/>
<dbReference type="Proteomes" id="UP000195557">
    <property type="component" value="Unassembled WGS sequence"/>
</dbReference>
<protein>
    <submittedName>
        <fullName evidence="3">Putative thioesterase protein</fullName>
    </submittedName>
</protein>
<evidence type="ECO:0000313" key="3">
    <source>
        <dbReference type="EMBL" id="OUS42903.1"/>
    </source>
</evidence>
<dbReference type="EMBL" id="KZ155838">
    <property type="protein sequence ID" value="OUS42903.1"/>
    <property type="molecule type" value="Genomic_DNA"/>
</dbReference>
<evidence type="ECO:0000256" key="2">
    <source>
        <dbReference type="ARBA" id="ARBA00022801"/>
    </source>
</evidence>
<comment type="similarity">
    <text evidence="1">Belongs to the 4-hydroxybenzoyl-CoA thioesterase family.</text>
</comment>
<proteinExistence type="inferred from homology"/>
<reference evidence="3" key="1">
    <citation type="submission" date="2017-04" db="EMBL/GenBank/DDBJ databases">
        <title>Population genomics of picophytoplankton unveils novel chromosome hypervariability.</title>
        <authorList>
            <consortium name="DOE Joint Genome Institute"/>
            <person name="Blanc-Mathieu R."/>
            <person name="Krasovec M."/>
            <person name="Hebrard M."/>
            <person name="Yau S."/>
            <person name="Desgranges E."/>
            <person name="Martin J."/>
            <person name="Schackwitz W."/>
            <person name="Kuo A."/>
            <person name="Salin G."/>
            <person name="Donnadieu C."/>
            <person name="Desdevises Y."/>
            <person name="Sanchez-Ferandin S."/>
            <person name="Moreau H."/>
            <person name="Rivals E."/>
            <person name="Grigoriev I.V."/>
            <person name="Grimsley N."/>
            <person name="Eyre-Walker A."/>
            <person name="Piganeau G."/>
        </authorList>
    </citation>
    <scope>NUCLEOTIDE SEQUENCE [LARGE SCALE GENOMIC DNA]</scope>
    <source>
        <strain evidence="3">RCC 1115</strain>
    </source>
</reference>
<dbReference type="CDD" id="cd00586">
    <property type="entry name" value="4HBT"/>
    <property type="match status" value="1"/>
</dbReference>
<accession>A0A1Y5I4A3</accession>
<dbReference type="OrthoDB" id="495437at2759"/>
<gene>
    <name evidence="3" type="ORF">BE221DRAFT_61585</name>
</gene>
<dbReference type="InterPro" id="IPR029069">
    <property type="entry name" value="HotDog_dom_sf"/>
</dbReference>
<name>A0A1Y5I4A3_OSTTA</name>
<sequence length="168" mass="18556">MIEDAPAHAHGAKTERGRALIVWHCVVAVAALMSHTSTMIVRFSETDGQGVVFNGSYPVYADAAFDAWLEAVRGRAFAWDVGRNHAVAAKSTWNFRKSAKYLDRIEVKCSVSRWGNTSFDVTYDGTVDGEACFDGVVTYVCVDSEHRRPVEIPKDLRNALSSTPRAKM</sequence>